<keyword evidence="4" id="KW-1185">Reference proteome</keyword>
<evidence type="ECO:0000313" key="3">
    <source>
        <dbReference type="EMBL" id="CAH1452560.1"/>
    </source>
</evidence>
<dbReference type="Pfam" id="PF01535">
    <property type="entry name" value="PPR"/>
    <property type="match status" value="2"/>
</dbReference>
<dbReference type="InterPro" id="IPR002885">
    <property type="entry name" value="PPR_rpt"/>
</dbReference>
<dbReference type="Gene3D" id="1.25.40.10">
    <property type="entry name" value="Tetratricopeptide repeat domain"/>
    <property type="match status" value="1"/>
</dbReference>
<feature type="repeat" description="PPR" evidence="2">
    <location>
        <begin position="53"/>
        <end position="87"/>
    </location>
</feature>
<evidence type="ECO:0000313" key="4">
    <source>
        <dbReference type="Proteomes" id="UP001157418"/>
    </source>
</evidence>
<comment type="caution">
    <text evidence="3">The sequence shown here is derived from an EMBL/GenBank/DDBJ whole genome shotgun (WGS) entry which is preliminary data.</text>
</comment>
<protein>
    <recommendedName>
        <fullName evidence="5">Pentatricopeptide repeat-containing protein</fullName>
    </recommendedName>
</protein>
<dbReference type="Proteomes" id="UP001157418">
    <property type="component" value="Unassembled WGS sequence"/>
</dbReference>
<dbReference type="GO" id="GO:0003723">
    <property type="term" value="F:RNA binding"/>
    <property type="evidence" value="ECO:0007669"/>
    <property type="project" value="InterPro"/>
</dbReference>
<dbReference type="AlphaFoldDB" id="A0AAU9PQN5"/>
<keyword evidence="1" id="KW-0677">Repeat</keyword>
<dbReference type="GO" id="GO:0009451">
    <property type="term" value="P:RNA modification"/>
    <property type="evidence" value="ECO:0007669"/>
    <property type="project" value="InterPro"/>
</dbReference>
<sequence>MYANCGYFGEAIQLFGDGADVDVVAGNTMIMSLLKFRNIDNAHDMFDEMPHRNSVSRNNMRNGYVRKGKWVEALDLFRIMQTRKMKPSQFILVSLLNASANLGALNQGEWIHD</sequence>
<name>A0AAU9PQN5_9ASTR</name>
<accession>A0AAU9PQN5</accession>
<evidence type="ECO:0000256" key="2">
    <source>
        <dbReference type="PROSITE-ProRule" id="PRU00708"/>
    </source>
</evidence>
<organism evidence="3 4">
    <name type="scientific">Lactuca virosa</name>
    <dbReference type="NCBI Taxonomy" id="75947"/>
    <lineage>
        <taxon>Eukaryota</taxon>
        <taxon>Viridiplantae</taxon>
        <taxon>Streptophyta</taxon>
        <taxon>Embryophyta</taxon>
        <taxon>Tracheophyta</taxon>
        <taxon>Spermatophyta</taxon>
        <taxon>Magnoliopsida</taxon>
        <taxon>eudicotyledons</taxon>
        <taxon>Gunneridae</taxon>
        <taxon>Pentapetalae</taxon>
        <taxon>asterids</taxon>
        <taxon>campanulids</taxon>
        <taxon>Asterales</taxon>
        <taxon>Asteraceae</taxon>
        <taxon>Cichorioideae</taxon>
        <taxon>Cichorieae</taxon>
        <taxon>Lactucinae</taxon>
        <taxon>Lactuca</taxon>
    </lineage>
</organism>
<dbReference type="NCBIfam" id="TIGR00756">
    <property type="entry name" value="PPR"/>
    <property type="match status" value="2"/>
</dbReference>
<gene>
    <name evidence="3" type="ORF">LVIROSA_LOCUS37850</name>
</gene>
<dbReference type="EMBL" id="CAKMRJ010005745">
    <property type="protein sequence ID" value="CAH1452560.1"/>
    <property type="molecule type" value="Genomic_DNA"/>
</dbReference>
<dbReference type="PROSITE" id="PS51375">
    <property type="entry name" value="PPR"/>
    <property type="match status" value="1"/>
</dbReference>
<evidence type="ECO:0000256" key="1">
    <source>
        <dbReference type="ARBA" id="ARBA00022737"/>
    </source>
</evidence>
<proteinExistence type="predicted"/>
<evidence type="ECO:0008006" key="5">
    <source>
        <dbReference type="Google" id="ProtNLM"/>
    </source>
</evidence>
<dbReference type="PANTHER" id="PTHR47926">
    <property type="entry name" value="PENTATRICOPEPTIDE REPEAT-CONTAINING PROTEIN"/>
    <property type="match status" value="1"/>
</dbReference>
<reference evidence="3 4" key="1">
    <citation type="submission" date="2022-01" db="EMBL/GenBank/DDBJ databases">
        <authorList>
            <person name="Xiong W."/>
            <person name="Schranz E."/>
        </authorList>
    </citation>
    <scope>NUCLEOTIDE SEQUENCE [LARGE SCALE GENOMIC DNA]</scope>
</reference>
<dbReference type="InterPro" id="IPR011990">
    <property type="entry name" value="TPR-like_helical_dom_sf"/>
</dbReference>
<dbReference type="InterPro" id="IPR046960">
    <property type="entry name" value="PPR_At4g14850-like_plant"/>
</dbReference>